<feature type="domain" description="Fe2OG dioxygenase" evidence="4">
    <location>
        <begin position="1445"/>
        <end position="1541"/>
    </location>
</feature>
<dbReference type="InterPro" id="IPR026992">
    <property type="entry name" value="DIOX_N"/>
</dbReference>
<dbReference type="GO" id="GO:0046872">
    <property type="term" value="F:metal ion binding"/>
    <property type="evidence" value="ECO:0007669"/>
    <property type="project" value="UniProtKB-KW"/>
</dbReference>
<feature type="domain" description="Fe2OG dioxygenase" evidence="4">
    <location>
        <begin position="2124"/>
        <end position="2222"/>
    </location>
</feature>
<feature type="domain" description="Fe2OG dioxygenase" evidence="4">
    <location>
        <begin position="1255"/>
        <end position="1406"/>
    </location>
</feature>
<organism evidence="5 6">
    <name type="scientific">Escallonia herrerae</name>
    <dbReference type="NCBI Taxonomy" id="1293975"/>
    <lineage>
        <taxon>Eukaryota</taxon>
        <taxon>Viridiplantae</taxon>
        <taxon>Streptophyta</taxon>
        <taxon>Embryophyta</taxon>
        <taxon>Tracheophyta</taxon>
        <taxon>Spermatophyta</taxon>
        <taxon>Magnoliopsida</taxon>
        <taxon>eudicotyledons</taxon>
        <taxon>Gunneridae</taxon>
        <taxon>Pentapetalae</taxon>
        <taxon>asterids</taxon>
        <taxon>campanulids</taxon>
        <taxon>Escalloniales</taxon>
        <taxon>Escalloniaceae</taxon>
        <taxon>Escallonia</taxon>
    </lineage>
</organism>
<sequence>MLKLVSSWSTVQSLPEDYVFPTEKRPGEVINHGVSETLMDDTMKLSKEFFDMPDEDKASVYSEDPSDVYGLQVFKDGQWIGVEPITNAIVVNIGHRLQIISNGKFKSAEHRAVTNSRDPRTNVVTFISPSYKYMKMEDHDFGLCNEKYVPESYIFPQKDRPGELLIPICHNIPVIDLGKAASAEHPDTIKQILKAGQQFGFFQVVNHGISKDITDDAVRVLKDFFGMPAEEKVSSTTANRSGWVYTSSTGYSKDGVHLWRENIKHPCHPLEECMQLWPQKRSKYREAVAAYLLEMGRLSLRILKLICEGLGLEPGYFEESSEVQLLSANMYPPCPDPSLTLGLLRHCDPSLITILFQGNVSGLQVFKDGHWIGVGALSNAFLVNIGNQLEIISNGKLRSAEHRVVTNSSEARTTIATFINPSPDCIVEPATTLLDDHNPPHYKPFLYKDFVHYSKAFGPDTEAIQKYMKMEDHDFGLCKEKYVPESYVFPEEDRPGELLIPIFQNFPVIDLGKAATTEHPNTIKQIVKAGQEFGCFQVQIPVLAYHQSPFFGSKIGLFRQIYSRYNIPILCGTGGLPWDLGRYYQRYRVFKDFLGMPAEEKASSTIANRNGWVYTASSDYAKDGIHLWRDNIKHPCYPLECMQLWPEKPSKYREVVAAYLVEIGRLSLRILKLICEGLGLEPWYFEESSEVQVLSASIYPPCPDPSLTLGLLKHSDPSLITILFEGDVSGFQLFKDGPYWIGVGTLSNAFLVNIGNQLEIISNGKLKSAEHRVVTNSKEARTTIATLINPPPDCIVEPAAALVNSHNPPRYKPCLFKDFVHSSKAFEMDQKQVSSWFQVESVSDPYIFPAEERPGKLLVPLCKTIPVVDLGNARNSSFEKTKTINQILEAAQDYGFFQVINHGISEDLVTQTASVFREFFNMPEEDKERTEKGGWIYTSGSGLPKYGAQLWRDNIKHPCHPLEESVQRWPEKPTTYQKKDLFDLLKNWKIETIISNGKLKSAEHRAVTNSSEARATIATFINPSFDCIIEPAKALVNDMNPQLYKPFQYKDFVSTSNAFGLNTEALQKRIISDDFLTSLSHRKQDSQEIMDVLISNWSNVLSLPKSYVFPSGRRPGNQIVPLCKDIPVVDLGKAEGVDRSETVQKILKASQQFGFFQVINHGVPESVADDAMNVFKDFFGMPAEYKATFYSNDPNKSCRLYTSTLNYDKEEVHYWRDNFTHHCHPLEINIQDWPENPTTYWIGTCNGVFDGELGKIQLLSVNHHIPCPDPSLTLGMPEHCDPNLISMIHQCDISGLQVFKDGEWIGVEPLPNAFVVIAGLQLRVQSLPKSYVLPSGRRPGNQIFPLCKDIPVVDLGKAEGGDRSETVQKILKASQKFGFFQVINHGIPESVAGDAMKVLKEFFGMPAEYKASFYSNDPNKSCRLCTSTLNYDKEEFHYWRDNFTHRCHPLEGNIQHWPEHPTTYRHCDPNLISTIHQCDVSGFQVFKDGKWIGVEPLPNAFLVIPGLQLRVISNGMLTSPLHRVLTHPHEPRTTIGTFLIPSNDIVIEPAGHLVDATDPPLYRAYNYNEFLSTFIGKNCDGESALKCFRIEMEGMALLVSSWCENVKSIPADYVMPPEKRAQDFSVCKDIPVIDLGQAAFGRADVIEQIMKASQEYGFFQVINHGVSEAMMQETMKLYREFFALSAEENAYLYSADFYKGCRLYTSGYNYAAEDAHYWKDTIKHPCYPLENHIQSWPEKPARYRELVGAYSLEARKLILRILDLMAEGLGLEEGYFGEDLTRGQGMAINHYPVCPDPTLTIGIGAHCDPYLITILQQDVYGLQIKKDGEWIGIDPLLNGFVVFMANQMEIISNGKIKSAEHRAVNDSTAARISLVTFLGPAKECVVHPAKALVSASNPQRYKAFTYLDFVTNYLFYLAKRDLLLQSRLVIKIEVMASLVSSWSSKVEHMPDIYVMPPERRPGNFVSICKDIPVIDLAQAAGPGRAHIVQQIIKAGQEYGFFQVINHGVSEEMMQDTMSLYKEFFDMPAEDKASLCSDDTTKSCKLYTSGSKYATEEVHYWRDTLRHPVLPIEEHMTSWPEKPARYREVVAAYSMEVKKMGMRLLDLIGEGLGLEEGYFIDELGKELGMAINHYPRCPDPSLAMGIPGHFDPNLITILQQEVYGLQICKDGQWLGVEALPNAFAVNMCHQMQVISNGKLKGAEHRAVLSSTDARTSIATFLSPSRASVIKPAKAVVSACNPPQFRDLIYKDFLDSFMSYVGTKAPRVGTALTPYELQA</sequence>
<evidence type="ECO:0000256" key="1">
    <source>
        <dbReference type="ARBA" id="ARBA00008056"/>
    </source>
</evidence>
<dbReference type="InterPro" id="IPR005123">
    <property type="entry name" value="Oxoglu/Fe-dep_dioxygenase_dom"/>
</dbReference>
<dbReference type="PROSITE" id="PS51471">
    <property type="entry name" value="FE2OG_OXY"/>
    <property type="match status" value="6"/>
</dbReference>
<dbReference type="InterPro" id="IPR027443">
    <property type="entry name" value="IPNS-like_sf"/>
</dbReference>
<keyword evidence="6" id="KW-1185">Reference proteome</keyword>
<dbReference type="InterPro" id="IPR044861">
    <property type="entry name" value="IPNS-like_FE2OG_OXY"/>
</dbReference>
<name>A0AA89ATL3_9ASTE</name>
<evidence type="ECO:0000313" key="6">
    <source>
        <dbReference type="Proteomes" id="UP001188597"/>
    </source>
</evidence>
<dbReference type="EMBL" id="JAVXUP010001199">
    <property type="protein sequence ID" value="KAK3014702.1"/>
    <property type="molecule type" value="Genomic_DNA"/>
</dbReference>
<evidence type="ECO:0000256" key="2">
    <source>
        <dbReference type="ARBA" id="ARBA00022723"/>
    </source>
</evidence>
<proteinExistence type="inferred from homology"/>
<dbReference type="Pfam" id="PF14226">
    <property type="entry name" value="DIOX_N"/>
    <property type="match status" value="6"/>
</dbReference>
<comment type="caution">
    <text evidence="5">The sequence shown here is derived from an EMBL/GenBank/DDBJ whole genome shotgun (WGS) entry which is preliminary data.</text>
</comment>
<feature type="domain" description="Fe2OG dioxygenase" evidence="4">
    <location>
        <begin position="1782"/>
        <end position="1880"/>
    </location>
</feature>
<evidence type="ECO:0000313" key="5">
    <source>
        <dbReference type="EMBL" id="KAK3014702.1"/>
    </source>
</evidence>
<protein>
    <recommendedName>
        <fullName evidence="4">Fe2OG dioxygenase domain-containing protein</fullName>
    </recommendedName>
</protein>
<dbReference type="GO" id="GO:0016705">
    <property type="term" value="F:oxidoreductase activity, acting on paired donors, with incorporation or reduction of molecular oxygen"/>
    <property type="evidence" value="ECO:0007669"/>
    <property type="project" value="UniProtKB-ARBA"/>
</dbReference>
<gene>
    <name evidence="5" type="ORF">RJ639_009632</name>
</gene>
<accession>A0AA89ATL3</accession>
<feature type="domain" description="Fe2OG dioxygenase" evidence="4">
    <location>
        <begin position="689"/>
        <end position="790"/>
    </location>
</feature>
<keyword evidence="2" id="KW-0479">Metal-binding</keyword>
<dbReference type="PANTHER" id="PTHR47991">
    <property type="entry name" value="OXOGLUTARATE/IRON-DEPENDENT DIOXYGENASE"/>
    <property type="match status" value="1"/>
</dbReference>
<reference evidence="5" key="1">
    <citation type="submission" date="2022-12" db="EMBL/GenBank/DDBJ databases">
        <title>Draft genome assemblies for two species of Escallonia (Escalloniales).</title>
        <authorList>
            <person name="Chanderbali A."/>
            <person name="Dervinis C."/>
            <person name="Anghel I."/>
            <person name="Soltis D."/>
            <person name="Soltis P."/>
            <person name="Zapata F."/>
        </authorList>
    </citation>
    <scope>NUCLEOTIDE SEQUENCE</scope>
    <source>
        <strain evidence="5">UCBG64.0493</strain>
        <tissue evidence="5">Leaf</tissue>
    </source>
</reference>
<dbReference type="Pfam" id="PF03171">
    <property type="entry name" value="2OG-FeII_Oxy"/>
    <property type="match status" value="6"/>
</dbReference>
<comment type="similarity">
    <text evidence="1">Belongs to the iron/ascorbate-dependent oxidoreductase family.</text>
</comment>
<dbReference type="InterPro" id="IPR050295">
    <property type="entry name" value="Plant_2OG-oxidoreductases"/>
</dbReference>
<evidence type="ECO:0000256" key="3">
    <source>
        <dbReference type="ARBA" id="ARBA00023004"/>
    </source>
</evidence>
<evidence type="ECO:0000259" key="4">
    <source>
        <dbReference type="PROSITE" id="PS51471"/>
    </source>
</evidence>
<dbReference type="SUPFAM" id="SSF51197">
    <property type="entry name" value="Clavaminate synthase-like"/>
    <property type="match status" value="9"/>
</dbReference>
<keyword evidence="3" id="KW-0408">Iron</keyword>
<dbReference type="Gene3D" id="2.60.120.330">
    <property type="entry name" value="B-lactam Antibiotic, Isopenicillin N Synthase, Chain"/>
    <property type="match status" value="12"/>
</dbReference>
<feature type="domain" description="Fe2OG dioxygenase" evidence="4">
    <location>
        <begin position="321"/>
        <end position="421"/>
    </location>
</feature>
<dbReference type="Proteomes" id="UP001188597">
    <property type="component" value="Unassembled WGS sequence"/>
</dbReference>